<gene>
    <name evidence="8" type="ORF">FBUS_01405</name>
</gene>
<keyword evidence="5" id="KW-0863">Zinc-finger</keyword>
<reference evidence="8" key="1">
    <citation type="submission" date="2019-05" db="EMBL/GenBank/DDBJ databases">
        <title>Annotation for the trematode Fasciolopsis buski.</title>
        <authorList>
            <person name="Choi Y.-J."/>
        </authorList>
    </citation>
    <scope>NUCLEOTIDE SEQUENCE</scope>
    <source>
        <strain evidence="8">HT</strain>
        <tissue evidence="8">Whole worm</tissue>
    </source>
</reference>
<dbReference type="InterPro" id="IPR013087">
    <property type="entry name" value="Znf_C2H2_type"/>
</dbReference>
<dbReference type="InterPro" id="IPR038749">
    <property type="entry name" value="Sld5_GINS_A"/>
</dbReference>
<dbReference type="PROSITE" id="PS50157">
    <property type="entry name" value="ZINC_FINGER_C2H2_2"/>
    <property type="match status" value="1"/>
</dbReference>
<dbReference type="InterPro" id="IPR021151">
    <property type="entry name" value="GINS_A"/>
</dbReference>
<keyword evidence="2" id="KW-0235">DNA replication</keyword>
<accession>A0A8E0S876</accession>
<dbReference type="PANTHER" id="PTHR21206:SF0">
    <property type="entry name" value="DNA REPLICATION COMPLEX GINS PROTEIN SLD5"/>
    <property type="match status" value="1"/>
</dbReference>
<dbReference type="InterPro" id="IPR008591">
    <property type="entry name" value="GINS_Sld5"/>
</dbReference>
<protein>
    <recommendedName>
        <fullName evidence="4">GINS complex subunit 4</fullName>
    </recommendedName>
</protein>
<keyword evidence="3" id="KW-0539">Nucleus</keyword>
<dbReference type="GO" id="GO:0006261">
    <property type="term" value="P:DNA-templated DNA replication"/>
    <property type="evidence" value="ECO:0007669"/>
    <property type="project" value="InterPro"/>
</dbReference>
<organism evidence="8 9">
    <name type="scientific">Fasciolopsis buskii</name>
    <dbReference type="NCBI Taxonomy" id="27845"/>
    <lineage>
        <taxon>Eukaryota</taxon>
        <taxon>Metazoa</taxon>
        <taxon>Spiralia</taxon>
        <taxon>Lophotrochozoa</taxon>
        <taxon>Platyhelminthes</taxon>
        <taxon>Trematoda</taxon>
        <taxon>Digenea</taxon>
        <taxon>Plagiorchiida</taxon>
        <taxon>Echinostomata</taxon>
        <taxon>Echinostomatoidea</taxon>
        <taxon>Fasciolidae</taxon>
        <taxon>Fasciolopsis</taxon>
    </lineage>
</organism>
<evidence type="ECO:0000256" key="4">
    <source>
        <dbReference type="ARBA" id="ARBA00030869"/>
    </source>
</evidence>
<dbReference type="Gene3D" id="1.20.58.1030">
    <property type="match status" value="1"/>
</dbReference>
<sequence length="628" mass="72329">GHVFLPPFSFPAENRVNSPNLFAEHVTTHAGLDFVLSNSRRCQWDTTTTSTAATDTYRPCDVVVMGLMNRRKHLYRHTGLPWFICEACMVCFMEMPTLVEHFKWSIPGRFAAVDATSVTKAEEPPDSILLKCDHCSKRFVTRHGLSGHLRGCRMELLKKTQTMSRRKPPSRSSMRVKRVSHSNYLVVEAGLELERVPKRYLCPVEGCLYETVLYSAYRYHFKRYHSTINPDGLWYACHLCSNYRTRKPACMAVHFRVTHGLTPPPGRKRFAYAEDPVDGVYRLIWQNEKAAPTLLSAHPDLLALVQSETDRLITEAKSLPPGDLRAQIKRMQAERIRFILTDYMRIRIEKIERFAEHILAEERARPELEAPHLTAEEFLFAKAYTSSIKEYLRNVILNRLPANMQTVKDEDLDTPIHELGDADYLGQWYPCHFGRVNRQPCFVDDEKNETSETSRSNTSPFLWNGPTCASERISTWTFSGNHNLKFNSGGCVFLLGLLIQPATYIRTSGQIKYFIQIEPQKLFGLIRVKNMAFEKTVTVRCSADLWSTFSDHKAFYLPPLEESDGQRDYETFAFQLPLPEANNSFEFAIHYEWKRDDGDSESVWDNNDGKNYTLCNQPNAGKKRLNFS</sequence>
<feature type="non-terminal residue" evidence="8">
    <location>
        <position position="1"/>
    </location>
</feature>
<evidence type="ECO:0000313" key="9">
    <source>
        <dbReference type="Proteomes" id="UP000728185"/>
    </source>
</evidence>
<evidence type="ECO:0000256" key="5">
    <source>
        <dbReference type="PROSITE-ProRule" id="PRU00042"/>
    </source>
</evidence>
<dbReference type="InterPro" id="IPR038175">
    <property type="entry name" value="CBM21_dom_sf"/>
</dbReference>
<keyword evidence="5" id="KW-0479">Metal-binding</keyword>
<dbReference type="AlphaFoldDB" id="A0A8E0S876"/>
<dbReference type="OrthoDB" id="338231at2759"/>
<dbReference type="Proteomes" id="UP000728185">
    <property type="component" value="Unassembled WGS sequence"/>
</dbReference>
<dbReference type="Pfam" id="PF03370">
    <property type="entry name" value="CBM_21"/>
    <property type="match status" value="1"/>
</dbReference>
<name>A0A8E0S876_9TREM</name>
<feature type="domain" description="C2H2-type" evidence="6">
    <location>
        <begin position="130"/>
        <end position="168"/>
    </location>
</feature>
<keyword evidence="9" id="KW-1185">Reference proteome</keyword>
<proteinExistence type="predicted"/>
<keyword evidence="5" id="KW-0862">Zinc</keyword>
<feature type="domain" description="CBM21" evidence="7">
    <location>
        <begin position="501"/>
        <end position="615"/>
    </location>
</feature>
<evidence type="ECO:0000256" key="1">
    <source>
        <dbReference type="ARBA" id="ARBA00004123"/>
    </source>
</evidence>
<dbReference type="CDD" id="cd11711">
    <property type="entry name" value="GINS_A_Sld5"/>
    <property type="match status" value="1"/>
</dbReference>
<evidence type="ECO:0000259" key="6">
    <source>
        <dbReference type="PROSITE" id="PS50157"/>
    </source>
</evidence>
<dbReference type="Gene3D" id="2.60.40.2440">
    <property type="entry name" value="Carbohydrate binding type-21 domain"/>
    <property type="match status" value="1"/>
</dbReference>
<evidence type="ECO:0000256" key="2">
    <source>
        <dbReference type="ARBA" id="ARBA00022705"/>
    </source>
</evidence>
<dbReference type="Pfam" id="PF05916">
    <property type="entry name" value="Sld5"/>
    <property type="match status" value="1"/>
</dbReference>
<comment type="subcellular location">
    <subcellularLocation>
        <location evidence="1">Nucleus</location>
    </subcellularLocation>
</comment>
<comment type="caution">
    <text evidence="8">The sequence shown here is derived from an EMBL/GenBank/DDBJ whole genome shotgun (WGS) entry which is preliminary data.</text>
</comment>
<dbReference type="EMBL" id="LUCM01000317">
    <property type="protein sequence ID" value="KAA0200747.1"/>
    <property type="molecule type" value="Genomic_DNA"/>
</dbReference>
<dbReference type="GO" id="GO:0000811">
    <property type="term" value="C:GINS complex"/>
    <property type="evidence" value="ECO:0007669"/>
    <property type="project" value="TreeGrafter"/>
</dbReference>
<dbReference type="GO" id="GO:0000727">
    <property type="term" value="P:double-strand break repair via break-induced replication"/>
    <property type="evidence" value="ECO:0007669"/>
    <property type="project" value="TreeGrafter"/>
</dbReference>
<dbReference type="PANTHER" id="PTHR21206">
    <property type="entry name" value="SLD5 PROTEIN"/>
    <property type="match status" value="1"/>
</dbReference>
<dbReference type="InterPro" id="IPR036224">
    <property type="entry name" value="GINS_bundle-like_dom_sf"/>
</dbReference>
<dbReference type="SMART" id="SM00355">
    <property type="entry name" value="ZnF_C2H2"/>
    <property type="match status" value="4"/>
</dbReference>
<evidence type="ECO:0000256" key="3">
    <source>
        <dbReference type="ARBA" id="ARBA00023242"/>
    </source>
</evidence>
<evidence type="ECO:0000259" key="7">
    <source>
        <dbReference type="PROSITE" id="PS51159"/>
    </source>
</evidence>
<dbReference type="PROSITE" id="PS51159">
    <property type="entry name" value="CBM21"/>
    <property type="match status" value="1"/>
</dbReference>
<dbReference type="InterPro" id="IPR005036">
    <property type="entry name" value="CBM21_dom"/>
</dbReference>
<dbReference type="GO" id="GO:0008270">
    <property type="term" value="F:zinc ion binding"/>
    <property type="evidence" value="ECO:0007669"/>
    <property type="project" value="UniProtKB-KW"/>
</dbReference>
<dbReference type="SUPFAM" id="SSF158573">
    <property type="entry name" value="GINS helical bundle-like"/>
    <property type="match status" value="1"/>
</dbReference>
<evidence type="ECO:0000313" key="8">
    <source>
        <dbReference type="EMBL" id="KAA0200747.1"/>
    </source>
</evidence>